<dbReference type="InterPro" id="IPR020549">
    <property type="entry name" value="YbeY_CS"/>
</dbReference>
<evidence type="ECO:0000256" key="6">
    <source>
        <dbReference type="ARBA" id="ARBA00022833"/>
    </source>
</evidence>
<dbReference type="STRING" id="1123029.SAMN02745172_01950"/>
<dbReference type="Gene3D" id="3.40.390.30">
    <property type="entry name" value="Metalloproteases ('zincins'), catalytic domain"/>
    <property type="match status" value="1"/>
</dbReference>
<dbReference type="Proteomes" id="UP000186406">
    <property type="component" value="Unassembled WGS sequence"/>
</dbReference>
<comment type="cofactor">
    <cofactor evidence="7">
        <name>Zn(2+)</name>
        <dbReference type="ChEBI" id="CHEBI:29105"/>
    </cofactor>
    <text evidence="7">Binds 1 zinc ion.</text>
</comment>
<protein>
    <recommendedName>
        <fullName evidence="7">Endoribonuclease YbeY</fullName>
        <ecNumber evidence="7">3.1.-.-</ecNumber>
    </recommendedName>
</protein>
<dbReference type="GO" id="GO:0008270">
    <property type="term" value="F:zinc ion binding"/>
    <property type="evidence" value="ECO:0007669"/>
    <property type="project" value="UniProtKB-UniRule"/>
</dbReference>
<dbReference type="GO" id="GO:0006364">
    <property type="term" value="P:rRNA processing"/>
    <property type="evidence" value="ECO:0007669"/>
    <property type="project" value="UniProtKB-UniRule"/>
</dbReference>
<organism evidence="8 9">
    <name type="scientific">Pseudoxanthobacter soli DSM 19599</name>
    <dbReference type="NCBI Taxonomy" id="1123029"/>
    <lineage>
        <taxon>Bacteria</taxon>
        <taxon>Pseudomonadati</taxon>
        <taxon>Pseudomonadota</taxon>
        <taxon>Alphaproteobacteria</taxon>
        <taxon>Hyphomicrobiales</taxon>
        <taxon>Segnochrobactraceae</taxon>
        <taxon>Pseudoxanthobacter</taxon>
    </lineage>
</organism>
<evidence type="ECO:0000256" key="2">
    <source>
        <dbReference type="ARBA" id="ARBA00022722"/>
    </source>
</evidence>
<keyword evidence="5 7" id="KW-0378">Hydrolase</keyword>
<feature type="binding site" evidence="7">
    <location>
        <position position="143"/>
    </location>
    <ligand>
        <name>Zn(2+)</name>
        <dbReference type="ChEBI" id="CHEBI:29105"/>
        <note>catalytic</note>
    </ligand>
</feature>
<keyword evidence="7" id="KW-0690">Ribosome biogenesis</keyword>
<accession>A0A1M7ZJQ7</accession>
<keyword evidence="6 7" id="KW-0862">Zinc</keyword>
<proteinExistence type="inferred from homology"/>
<evidence type="ECO:0000313" key="8">
    <source>
        <dbReference type="EMBL" id="SHO65042.1"/>
    </source>
</evidence>
<gene>
    <name evidence="7" type="primary">ybeY</name>
    <name evidence="8" type="ORF">SAMN02745172_01950</name>
</gene>
<comment type="function">
    <text evidence="7">Single strand-specific metallo-endoribonuclease involved in late-stage 70S ribosome quality control and in maturation of the 3' terminus of the 16S rRNA.</text>
</comment>
<feature type="binding site" evidence="7">
    <location>
        <position position="139"/>
    </location>
    <ligand>
        <name>Zn(2+)</name>
        <dbReference type="ChEBI" id="CHEBI:29105"/>
        <note>catalytic</note>
    </ligand>
</feature>
<keyword evidence="3 7" id="KW-0479">Metal-binding</keyword>
<evidence type="ECO:0000256" key="5">
    <source>
        <dbReference type="ARBA" id="ARBA00022801"/>
    </source>
</evidence>
<keyword evidence="4 7" id="KW-0255">Endonuclease</keyword>
<dbReference type="Pfam" id="PF02130">
    <property type="entry name" value="YbeY"/>
    <property type="match status" value="1"/>
</dbReference>
<dbReference type="AlphaFoldDB" id="A0A1M7ZJQ7"/>
<evidence type="ECO:0000256" key="1">
    <source>
        <dbReference type="ARBA" id="ARBA00010875"/>
    </source>
</evidence>
<reference evidence="8 9" key="1">
    <citation type="submission" date="2016-12" db="EMBL/GenBank/DDBJ databases">
        <authorList>
            <person name="Song W.-J."/>
            <person name="Kurnit D.M."/>
        </authorList>
    </citation>
    <scope>NUCLEOTIDE SEQUENCE [LARGE SCALE GENOMIC DNA]</scope>
    <source>
        <strain evidence="8 9">DSM 19599</strain>
    </source>
</reference>
<dbReference type="PROSITE" id="PS01306">
    <property type="entry name" value="UPF0054"/>
    <property type="match status" value="1"/>
</dbReference>
<evidence type="ECO:0000256" key="4">
    <source>
        <dbReference type="ARBA" id="ARBA00022759"/>
    </source>
</evidence>
<evidence type="ECO:0000256" key="3">
    <source>
        <dbReference type="ARBA" id="ARBA00022723"/>
    </source>
</evidence>
<keyword evidence="7" id="KW-0963">Cytoplasm</keyword>
<dbReference type="PANTHER" id="PTHR46986:SF1">
    <property type="entry name" value="ENDORIBONUCLEASE YBEY, CHLOROPLASTIC"/>
    <property type="match status" value="1"/>
</dbReference>
<dbReference type="EMBL" id="FRXO01000003">
    <property type="protein sequence ID" value="SHO65042.1"/>
    <property type="molecule type" value="Genomic_DNA"/>
</dbReference>
<dbReference type="EC" id="3.1.-.-" evidence="7"/>
<dbReference type="NCBIfam" id="TIGR00043">
    <property type="entry name" value="rRNA maturation RNase YbeY"/>
    <property type="match status" value="1"/>
</dbReference>
<dbReference type="InterPro" id="IPR023091">
    <property type="entry name" value="MetalPrtase_cat_dom_sf_prd"/>
</dbReference>
<evidence type="ECO:0000313" key="9">
    <source>
        <dbReference type="Proteomes" id="UP000186406"/>
    </source>
</evidence>
<dbReference type="GO" id="GO:0004222">
    <property type="term" value="F:metalloendopeptidase activity"/>
    <property type="evidence" value="ECO:0007669"/>
    <property type="project" value="InterPro"/>
</dbReference>
<evidence type="ECO:0000256" key="7">
    <source>
        <dbReference type="HAMAP-Rule" id="MF_00009"/>
    </source>
</evidence>
<dbReference type="OrthoDB" id="9807740at2"/>
<keyword evidence="7" id="KW-0698">rRNA processing</keyword>
<dbReference type="RefSeq" id="WP_073627984.1">
    <property type="nucleotide sequence ID" value="NZ_FRXO01000003.1"/>
</dbReference>
<dbReference type="GO" id="GO:0004521">
    <property type="term" value="F:RNA endonuclease activity"/>
    <property type="evidence" value="ECO:0007669"/>
    <property type="project" value="UniProtKB-UniRule"/>
</dbReference>
<keyword evidence="9" id="KW-1185">Reference proteome</keyword>
<dbReference type="InterPro" id="IPR002036">
    <property type="entry name" value="YbeY"/>
</dbReference>
<comment type="similarity">
    <text evidence="1 7">Belongs to the endoribonuclease YbeY family.</text>
</comment>
<comment type="subcellular location">
    <subcellularLocation>
        <location evidence="7">Cytoplasm</location>
    </subcellularLocation>
</comment>
<dbReference type="HAMAP" id="MF_00009">
    <property type="entry name" value="Endoribonucl_YbeY"/>
    <property type="match status" value="1"/>
</dbReference>
<keyword evidence="2 7" id="KW-0540">Nuclease</keyword>
<dbReference type="SUPFAM" id="SSF55486">
    <property type="entry name" value="Metalloproteases ('zincins'), catalytic domain"/>
    <property type="match status" value="1"/>
</dbReference>
<sequence length="180" mass="18891">MTVGSDAAVGGKPAATGPIGIDLVVEAGEWGAEDALETLVAETLGASAPLAGSGPGDLSPLPACEVAIAFADDARVREINRDHRGKDKPTNVLSFPAAEMPGAPYRFLGDIVLAYETVAAEAEAEGKPFDHHLRHLVVHGFLHLLGYDHETEAEAEEMEALERACLARLGVPDPYRGEAD</sequence>
<name>A0A1M7ZJQ7_9HYPH</name>
<dbReference type="GO" id="GO:0005737">
    <property type="term" value="C:cytoplasm"/>
    <property type="evidence" value="ECO:0007669"/>
    <property type="project" value="UniProtKB-SubCell"/>
</dbReference>
<feature type="binding site" evidence="7">
    <location>
        <position position="149"/>
    </location>
    <ligand>
        <name>Zn(2+)</name>
        <dbReference type="ChEBI" id="CHEBI:29105"/>
        <note>catalytic</note>
    </ligand>
</feature>
<dbReference type="PANTHER" id="PTHR46986">
    <property type="entry name" value="ENDORIBONUCLEASE YBEY, CHLOROPLASTIC"/>
    <property type="match status" value="1"/>
</dbReference>